<feature type="region of interest" description="Disordered" evidence="1">
    <location>
        <begin position="43"/>
        <end position="73"/>
    </location>
</feature>
<dbReference type="Proteomes" id="UP000642809">
    <property type="component" value="Unassembled WGS sequence"/>
</dbReference>
<name>A0A8J3CU19_9BACT</name>
<evidence type="ECO:0000256" key="1">
    <source>
        <dbReference type="SAM" id="MobiDB-lite"/>
    </source>
</evidence>
<dbReference type="EMBL" id="BMYF01000002">
    <property type="protein sequence ID" value="GHB26232.1"/>
    <property type="molecule type" value="Genomic_DNA"/>
</dbReference>
<reference evidence="2" key="2">
    <citation type="submission" date="2020-09" db="EMBL/GenBank/DDBJ databases">
        <authorList>
            <person name="Sun Q."/>
            <person name="Kim S."/>
        </authorList>
    </citation>
    <scope>NUCLEOTIDE SEQUENCE</scope>
    <source>
        <strain evidence="2">KCTC 23224</strain>
    </source>
</reference>
<evidence type="ECO:0000313" key="3">
    <source>
        <dbReference type="Proteomes" id="UP000642809"/>
    </source>
</evidence>
<accession>A0A8J3CU19</accession>
<keyword evidence="3" id="KW-1185">Reference proteome</keyword>
<comment type="caution">
    <text evidence="2">The sequence shown here is derived from an EMBL/GenBank/DDBJ whole genome shotgun (WGS) entry which is preliminary data.</text>
</comment>
<reference evidence="2" key="1">
    <citation type="journal article" date="2014" name="Int. J. Syst. Evol. Microbiol.">
        <title>Complete genome sequence of Corynebacterium casei LMG S-19264T (=DSM 44701T), isolated from a smear-ripened cheese.</title>
        <authorList>
            <consortium name="US DOE Joint Genome Institute (JGI-PGF)"/>
            <person name="Walter F."/>
            <person name="Albersmeier A."/>
            <person name="Kalinowski J."/>
            <person name="Ruckert C."/>
        </authorList>
    </citation>
    <scope>NUCLEOTIDE SEQUENCE</scope>
    <source>
        <strain evidence="2">KCTC 23224</strain>
    </source>
</reference>
<gene>
    <name evidence="2" type="ORF">GCM10008106_03510</name>
</gene>
<dbReference type="AlphaFoldDB" id="A0A8J3CU19"/>
<protein>
    <submittedName>
        <fullName evidence="2">Uncharacterized protein</fullName>
    </submittedName>
</protein>
<feature type="compositionally biased region" description="Basic and acidic residues" evidence="1">
    <location>
        <begin position="59"/>
        <end position="71"/>
    </location>
</feature>
<organism evidence="2 3">
    <name type="scientific">Mongoliitalea lutea</name>
    <dbReference type="NCBI Taxonomy" id="849756"/>
    <lineage>
        <taxon>Bacteria</taxon>
        <taxon>Pseudomonadati</taxon>
        <taxon>Bacteroidota</taxon>
        <taxon>Cytophagia</taxon>
        <taxon>Cytophagales</taxon>
        <taxon>Cyclobacteriaceae</taxon>
        <taxon>Mongoliitalea</taxon>
    </lineage>
</organism>
<sequence length="423" mass="47917">MKEDSESVPCDEEFANRYSNDPLFTMFRKDCDSFAVVISMGSESGGQQVEVSPSPINPVKDKQDKEEKFKEPSGSVNFDKKISYTIYHATDGKFNSYFYLNSLTGWAIKDSKAMEMLSRERMEGSVHQLINMEEKLMLTYMKMDEGAFFTKFDLASMGGNAGNENVPDFFKQARKTGETRFYRKFGFTVDEYEAVVDRKKVFIYLTEVPNHQKSGTKPLQLIGFSGLGYMYDGQGKAYLVLALMNDESLVVLTDLEDFQYTFNTAGYKGMNTYLSEQLGGGDLYSSASSGMGSRMEAQNKKNWGDFMDSNNLLALGNGYDSPEMTTEVFDLLIASFDHQIMGAQTALRELKNNSGTEARKRRAEAQCNLNCYAGKKSELEELKNAVLSIQRNPRLSEEQKRDTLDKFYEIFGETQSKPCDCWK</sequence>
<dbReference type="RefSeq" id="WP_189578726.1">
    <property type="nucleotide sequence ID" value="NZ_BMYF01000002.1"/>
</dbReference>
<proteinExistence type="predicted"/>
<evidence type="ECO:0000313" key="2">
    <source>
        <dbReference type="EMBL" id="GHB26232.1"/>
    </source>
</evidence>